<proteinExistence type="predicted"/>
<evidence type="ECO:0000259" key="1">
    <source>
        <dbReference type="SMART" id="SM00829"/>
    </source>
</evidence>
<dbReference type="EMBL" id="FNZH01000009">
    <property type="protein sequence ID" value="SEJ71595.1"/>
    <property type="molecule type" value="Genomic_DNA"/>
</dbReference>
<reference evidence="3" key="1">
    <citation type="submission" date="2016-10" db="EMBL/GenBank/DDBJ databases">
        <authorList>
            <person name="Varghese N."/>
            <person name="Submissions S."/>
        </authorList>
    </citation>
    <scope>NUCLEOTIDE SEQUENCE [LARGE SCALE GENOMIC DNA]</scope>
    <source>
        <strain evidence="3">IBRC-M 10761</strain>
    </source>
</reference>
<dbReference type="InterPro" id="IPR013149">
    <property type="entry name" value="ADH-like_C"/>
</dbReference>
<dbReference type="InterPro" id="IPR020843">
    <property type="entry name" value="ER"/>
</dbReference>
<dbReference type="InterPro" id="IPR013154">
    <property type="entry name" value="ADH-like_N"/>
</dbReference>
<name>A0A1H7BDT8_9BACT</name>
<dbReference type="SUPFAM" id="SSF51735">
    <property type="entry name" value="NAD(P)-binding Rossmann-fold domains"/>
    <property type="match status" value="1"/>
</dbReference>
<gene>
    <name evidence="2" type="ORF">SAMN05192553_10990</name>
</gene>
<dbReference type="Pfam" id="PF00107">
    <property type="entry name" value="ADH_zinc_N"/>
    <property type="match status" value="1"/>
</dbReference>
<dbReference type="SUPFAM" id="SSF50129">
    <property type="entry name" value="GroES-like"/>
    <property type="match status" value="1"/>
</dbReference>
<evidence type="ECO:0000313" key="3">
    <source>
        <dbReference type="Proteomes" id="UP000199403"/>
    </source>
</evidence>
<evidence type="ECO:0000313" key="2">
    <source>
        <dbReference type="EMBL" id="SEJ71595.1"/>
    </source>
</evidence>
<keyword evidence="3" id="KW-1185">Reference proteome</keyword>
<sequence length="361" mass="39571">MPANSAFSTEFWRGFRVRASIFFNPNHNGMKCIVLDSTHSDGIAYTELREPEPGPKEVKVRIHAAALNHRDQWCREQKYPNLKDGVILGSDGAGEVVDIGSKVDKSWIGKQVLINPALNWGDNQSAQQPDFRILGMPDHGTFAEYCCVPADRVHQIPAHLDSVHAAALPLAGLTAYRALFYQGQIKKGDRLLVTGFGGGVAQLAVQFALASGARVAVSSGSGWKLEKALEMGVEAGYFYHSESWVEEAKGNSDGFDLIIDSAMGSTINDLLELVRPGGSIVVYGATLGTMKEVNARNLFWKQVRLQGSTMGSDRDFEQMLDLVSHDSIQPTIDRVFSLSEATRAFDKMEKTEQLGKLVLQI</sequence>
<dbReference type="Gene3D" id="3.90.180.10">
    <property type="entry name" value="Medium-chain alcohol dehydrogenases, catalytic domain"/>
    <property type="match status" value="1"/>
</dbReference>
<dbReference type="GO" id="GO:0016491">
    <property type="term" value="F:oxidoreductase activity"/>
    <property type="evidence" value="ECO:0007669"/>
    <property type="project" value="InterPro"/>
</dbReference>
<dbReference type="Proteomes" id="UP000199403">
    <property type="component" value="Unassembled WGS sequence"/>
</dbReference>
<dbReference type="STRING" id="1416801.SAMN05192553_10990"/>
<dbReference type="PANTHER" id="PTHR45033:SF3">
    <property type="entry name" value="DEHYDROGENASE, PUTATIVE (AFU_ORTHOLOGUE AFUA_2G13270)-RELATED"/>
    <property type="match status" value="1"/>
</dbReference>
<dbReference type="InterPro" id="IPR011032">
    <property type="entry name" value="GroES-like_sf"/>
</dbReference>
<organism evidence="2 3">
    <name type="scientific">Cyclobacterium xiamenense</name>
    <dbReference type="NCBI Taxonomy" id="1297121"/>
    <lineage>
        <taxon>Bacteria</taxon>
        <taxon>Pseudomonadati</taxon>
        <taxon>Bacteroidota</taxon>
        <taxon>Cytophagia</taxon>
        <taxon>Cytophagales</taxon>
        <taxon>Cyclobacteriaceae</taxon>
        <taxon>Cyclobacterium</taxon>
    </lineage>
</organism>
<dbReference type="InterPro" id="IPR036291">
    <property type="entry name" value="NAD(P)-bd_dom_sf"/>
</dbReference>
<accession>A0A1H7BDT8</accession>
<dbReference type="Gene3D" id="3.40.50.720">
    <property type="entry name" value="NAD(P)-binding Rossmann-like Domain"/>
    <property type="match status" value="1"/>
</dbReference>
<protein>
    <submittedName>
        <fullName evidence="2">D-arabinose 1-dehydrogenase, Zn-dependent alcohol dehydrogenase family</fullName>
    </submittedName>
</protein>
<dbReference type="SMART" id="SM00829">
    <property type="entry name" value="PKS_ER"/>
    <property type="match status" value="1"/>
</dbReference>
<dbReference type="PANTHER" id="PTHR45033">
    <property type="match status" value="1"/>
</dbReference>
<dbReference type="InterPro" id="IPR052711">
    <property type="entry name" value="Zinc_ADH-like"/>
</dbReference>
<dbReference type="Pfam" id="PF08240">
    <property type="entry name" value="ADH_N"/>
    <property type="match status" value="1"/>
</dbReference>
<dbReference type="AlphaFoldDB" id="A0A1H7BDT8"/>
<feature type="domain" description="Enoyl reductase (ER)" evidence="1">
    <location>
        <begin position="38"/>
        <end position="359"/>
    </location>
</feature>